<proteinExistence type="predicted"/>
<sequence length="88" mass="10598">MPRCPDDTDEGHYKLNYIEEKLVSEYTGFNFAQIYELNVFEYQAILRDAVIYKYMQSEEGQKYLERCWILEQTKPDRAKLRENFGKEG</sequence>
<gene>
    <name evidence="1" type="ORF">Cpap_1265</name>
</gene>
<accession>F1TFJ4</accession>
<protein>
    <submittedName>
        <fullName evidence="1">Uncharacterized protein</fullName>
    </submittedName>
</protein>
<organism evidence="1 2">
    <name type="scientific">Ruminiclostridium papyrosolvens DSM 2782</name>
    <dbReference type="NCBI Taxonomy" id="588581"/>
    <lineage>
        <taxon>Bacteria</taxon>
        <taxon>Bacillati</taxon>
        <taxon>Bacillota</taxon>
        <taxon>Clostridia</taxon>
        <taxon>Eubacteriales</taxon>
        <taxon>Oscillospiraceae</taxon>
        <taxon>Ruminiclostridium</taxon>
    </lineage>
</organism>
<evidence type="ECO:0000313" key="1">
    <source>
        <dbReference type="EMBL" id="EGD46726.1"/>
    </source>
</evidence>
<dbReference type="Proteomes" id="UP000003860">
    <property type="component" value="Unassembled WGS sequence"/>
</dbReference>
<dbReference type="EMBL" id="ACXX02000011">
    <property type="protein sequence ID" value="EGD46726.1"/>
    <property type="molecule type" value="Genomic_DNA"/>
</dbReference>
<comment type="caution">
    <text evidence="1">The sequence shown here is derived from an EMBL/GenBank/DDBJ whole genome shotgun (WGS) entry which is preliminary data.</text>
</comment>
<evidence type="ECO:0000313" key="2">
    <source>
        <dbReference type="Proteomes" id="UP000003860"/>
    </source>
</evidence>
<reference evidence="1" key="2">
    <citation type="submission" date="2011-01" db="EMBL/GenBank/DDBJ databases">
        <title>The Non-contiguous Finished genome of Clostridium papyrosolvens.</title>
        <authorList>
            <person name="Lucas S."/>
            <person name="Copeland A."/>
            <person name="Lapidus A."/>
            <person name="Cheng J.-F."/>
            <person name="Goodwin L."/>
            <person name="Pitluck S."/>
            <person name="Misra M."/>
            <person name="Chertkov O."/>
            <person name="Detter J.C."/>
            <person name="Han C."/>
            <person name="Tapia R."/>
            <person name="Land M."/>
            <person name="Hauser L."/>
            <person name="Kyrpides N."/>
            <person name="Ivanova N."/>
            <person name="Pagani I."/>
            <person name="Mouttaki H."/>
            <person name="He Z."/>
            <person name="Zhou J."/>
            <person name="Hemme C.L."/>
            <person name="Woyke T."/>
        </authorList>
    </citation>
    <scope>NUCLEOTIDE SEQUENCE [LARGE SCALE GENOMIC DNA]</scope>
    <source>
        <strain evidence="1">DSM 2782</strain>
    </source>
</reference>
<keyword evidence="2" id="KW-1185">Reference proteome</keyword>
<dbReference type="AlphaFoldDB" id="F1TFJ4"/>
<dbReference type="STRING" id="588581.Cpap_1265"/>
<name>F1TFJ4_9FIRM</name>
<reference evidence="1" key="1">
    <citation type="submission" date="2009-07" db="EMBL/GenBank/DDBJ databases">
        <authorList>
            <consortium name="US DOE Joint Genome Institute (JGI-PGF)"/>
            <person name="Lucas S."/>
            <person name="Copeland A."/>
            <person name="Lapidus A."/>
            <person name="Glavina del Rio T."/>
            <person name="Tice H."/>
            <person name="Bruce D."/>
            <person name="Goodwin L."/>
            <person name="Pitluck S."/>
            <person name="Larimer F."/>
            <person name="Land M.L."/>
            <person name="Mouttaki H."/>
            <person name="He Z."/>
            <person name="Zhou J."/>
            <person name="Hemme C.L."/>
        </authorList>
    </citation>
    <scope>NUCLEOTIDE SEQUENCE</scope>
    <source>
        <strain evidence="1">DSM 2782</strain>
    </source>
</reference>
<dbReference type="eggNOG" id="ENOG50303VT">
    <property type="taxonomic scope" value="Bacteria"/>
</dbReference>